<dbReference type="Proteomes" id="UP000305848">
    <property type="component" value="Unassembled WGS sequence"/>
</dbReference>
<name>A0A4V5UWN2_9BACT</name>
<dbReference type="EMBL" id="SZQL01000001">
    <property type="protein sequence ID" value="TKK72003.1"/>
    <property type="molecule type" value="Genomic_DNA"/>
</dbReference>
<organism evidence="4 5">
    <name type="scientific">Ilyomonas limi</name>
    <dbReference type="NCBI Taxonomy" id="2575867"/>
    <lineage>
        <taxon>Bacteria</taxon>
        <taxon>Pseudomonadati</taxon>
        <taxon>Bacteroidota</taxon>
        <taxon>Chitinophagia</taxon>
        <taxon>Chitinophagales</taxon>
        <taxon>Chitinophagaceae</taxon>
        <taxon>Ilyomonas</taxon>
    </lineage>
</organism>
<dbReference type="InterPro" id="IPR036249">
    <property type="entry name" value="Thioredoxin-like_sf"/>
</dbReference>
<protein>
    <submittedName>
        <fullName evidence="4">Thioredoxin family protein</fullName>
    </submittedName>
</protein>
<dbReference type="AlphaFoldDB" id="A0A4V5UWN2"/>
<keyword evidence="1 2" id="KW-0732">Signal</keyword>
<sequence>MKTLFVLLPILFLSANSSYSQIHFEPLSWQQALGKAREENKMIFIDVYTTWCSYCKQMDAHIFSMKAVGEYHNEHFINLRIDAERGDGIAIRNSYRLLGFPTFLYLDPQGTVIRKTAGYQNKEQLLYNSQLAFSLFTKPSVDSLAKQ</sequence>
<dbReference type="PANTHER" id="PTHR15337">
    <property type="entry name" value="ANTERIOR GRADIENT PROTEIN-RELATED"/>
    <property type="match status" value="1"/>
</dbReference>
<dbReference type="Pfam" id="PF03190">
    <property type="entry name" value="Thioredox_DsbH"/>
    <property type="match status" value="1"/>
</dbReference>
<dbReference type="OrthoDB" id="120730at2"/>
<comment type="caution">
    <text evidence="4">The sequence shown here is derived from an EMBL/GenBank/DDBJ whole genome shotgun (WGS) entry which is preliminary data.</text>
</comment>
<keyword evidence="5" id="KW-1185">Reference proteome</keyword>
<dbReference type="PROSITE" id="PS51352">
    <property type="entry name" value="THIOREDOXIN_2"/>
    <property type="match status" value="1"/>
</dbReference>
<evidence type="ECO:0000313" key="4">
    <source>
        <dbReference type="EMBL" id="TKK72003.1"/>
    </source>
</evidence>
<reference evidence="4 5" key="1">
    <citation type="submission" date="2019-05" db="EMBL/GenBank/DDBJ databases">
        <title>Panacibacter sp. strain 17mud1-8 Genome sequencing and assembly.</title>
        <authorList>
            <person name="Chhetri G."/>
        </authorList>
    </citation>
    <scope>NUCLEOTIDE SEQUENCE [LARGE SCALE GENOMIC DNA]</scope>
    <source>
        <strain evidence="4 5">17mud1-8</strain>
    </source>
</reference>
<evidence type="ECO:0000256" key="1">
    <source>
        <dbReference type="ARBA" id="ARBA00022729"/>
    </source>
</evidence>
<evidence type="ECO:0000259" key="3">
    <source>
        <dbReference type="PROSITE" id="PS51352"/>
    </source>
</evidence>
<feature type="signal peptide" evidence="2">
    <location>
        <begin position="1"/>
        <end position="20"/>
    </location>
</feature>
<dbReference type="PANTHER" id="PTHR15337:SF11">
    <property type="entry name" value="THIOREDOXIN DOMAIN-CONTAINING PROTEIN"/>
    <property type="match status" value="1"/>
</dbReference>
<evidence type="ECO:0000313" key="5">
    <source>
        <dbReference type="Proteomes" id="UP000305848"/>
    </source>
</evidence>
<feature type="domain" description="Thioredoxin" evidence="3">
    <location>
        <begin position="13"/>
        <end position="137"/>
    </location>
</feature>
<evidence type="ECO:0000256" key="2">
    <source>
        <dbReference type="SAM" id="SignalP"/>
    </source>
</evidence>
<dbReference type="Gene3D" id="3.40.30.10">
    <property type="entry name" value="Glutaredoxin"/>
    <property type="match status" value="1"/>
</dbReference>
<gene>
    <name evidence="4" type="ORF">FC093_03045</name>
</gene>
<dbReference type="RefSeq" id="WP_137260243.1">
    <property type="nucleotide sequence ID" value="NZ_SZQL01000001.1"/>
</dbReference>
<dbReference type="InterPro" id="IPR051099">
    <property type="entry name" value="AGR/TXD"/>
</dbReference>
<feature type="chain" id="PRO_5020870002" evidence="2">
    <location>
        <begin position="21"/>
        <end position="147"/>
    </location>
</feature>
<dbReference type="SUPFAM" id="SSF52833">
    <property type="entry name" value="Thioredoxin-like"/>
    <property type="match status" value="1"/>
</dbReference>
<proteinExistence type="predicted"/>
<dbReference type="InterPro" id="IPR013766">
    <property type="entry name" value="Thioredoxin_domain"/>
</dbReference>
<accession>A0A4V5UWN2</accession>
<dbReference type="InterPro" id="IPR004879">
    <property type="entry name" value="Ssp411-like_TRX"/>
</dbReference>